<keyword evidence="1" id="KW-0597">Phosphoprotein</keyword>
<name>A0AAE4V770_MYCFO</name>
<dbReference type="InterPro" id="IPR002575">
    <property type="entry name" value="Aminoglycoside_PTrfase"/>
</dbReference>
<dbReference type="SUPFAM" id="SSF52172">
    <property type="entry name" value="CheY-like"/>
    <property type="match status" value="1"/>
</dbReference>
<evidence type="ECO:0000313" key="3">
    <source>
        <dbReference type="EMBL" id="MDV7288798.1"/>
    </source>
</evidence>
<organism evidence="3 4">
    <name type="scientific">Mycolicibacterium fortuitum</name>
    <name type="common">Mycobacterium fortuitum</name>
    <dbReference type="NCBI Taxonomy" id="1766"/>
    <lineage>
        <taxon>Bacteria</taxon>
        <taxon>Bacillati</taxon>
        <taxon>Actinomycetota</taxon>
        <taxon>Actinomycetes</taxon>
        <taxon>Mycobacteriales</taxon>
        <taxon>Mycobacteriaceae</taxon>
        <taxon>Mycolicibacterium</taxon>
    </lineage>
</organism>
<feature type="domain" description="Response regulatory" evidence="2">
    <location>
        <begin position="1"/>
        <end position="119"/>
    </location>
</feature>
<dbReference type="SUPFAM" id="SSF56112">
    <property type="entry name" value="Protein kinase-like (PK-like)"/>
    <property type="match status" value="1"/>
</dbReference>
<evidence type="ECO:0000313" key="4">
    <source>
        <dbReference type="Proteomes" id="UP001186041"/>
    </source>
</evidence>
<dbReference type="Pfam" id="PF01636">
    <property type="entry name" value="APH"/>
    <property type="match status" value="1"/>
</dbReference>
<comment type="caution">
    <text evidence="3">The sequence shown here is derived from an EMBL/GenBank/DDBJ whole genome shotgun (WGS) entry which is preliminary data.</text>
</comment>
<evidence type="ECO:0000259" key="2">
    <source>
        <dbReference type="PROSITE" id="PS50110"/>
    </source>
</evidence>
<evidence type="ECO:0000256" key="1">
    <source>
        <dbReference type="PROSITE-ProRule" id="PRU00169"/>
    </source>
</evidence>
<dbReference type="Pfam" id="PF00072">
    <property type="entry name" value="Response_reg"/>
    <property type="match status" value="1"/>
</dbReference>
<dbReference type="AlphaFoldDB" id="A0AAE4V770"/>
<gene>
    <name evidence="3" type="ORF">R4485_01320</name>
</gene>
<dbReference type="InterPro" id="IPR011006">
    <property type="entry name" value="CheY-like_superfamily"/>
</dbReference>
<sequence>MVEDDQEQIYFNRAVLSERGFDVRVFENYDAVMEAVDGVKRPVDLVVLDRRLPRSATDEPTDQTGDDLLNVLLDKLPDTPFIVFTGHTDFVHAQFTLNRGVISVGPDGEHIVRVYPFEKEQTLEFGRYIDELRDHLDRLSDIHVDGVIGDDQSTKISRRLLRCVARHFGGASILAVPLTGGLGGKPVWWCQVVDRQGRTIASIVVKQSDRIPATTTGGLRSLLPARFVAASVASIGGLCDARIAQVTQLAGSEPRPLLDLILSDDQLASSGLAQITQAMRSALHGAAVTQTLEELMRPLIAWTKARDLLAGEGIACPRATLGAPTTIVAQHGDLHPGNILLVDGSPILIDFDDEKMASRLLDPVTALLSPLFHRASPIRDGEWPTLDQCRALGSGRFLDGCPIPEWVGVCQDWLAHAATSDREMWSIVLGYAARQLKYPDVISSTVAKGHAIALATAAVEFFSADE</sequence>
<protein>
    <submittedName>
        <fullName evidence="3">Phosphotransferase</fullName>
    </submittedName>
</protein>
<dbReference type="InterPro" id="IPR011009">
    <property type="entry name" value="Kinase-like_dom_sf"/>
</dbReference>
<feature type="modified residue" description="4-aspartylphosphate" evidence="1">
    <location>
        <position position="49"/>
    </location>
</feature>
<proteinExistence type="predicted"/>
<dbReference type="PROSITE" id="PS50110">
    <property type="entry name" value="RESPONSE_REGULATORY"/>
    <property type="match status" value="1"/>
</dbReference>
<reference evidence="3" key="1">
    <citation type="submission" date="2023-10" db="EMBL/GenBank/DDBJ databases">
        <title>Mycolicibacterium fortuitum clinical isolates causing pulmonary infections in humans.</title>
        <authorList>
            <person name="Mejia-Ponce P.M."/>
            <person name="Zenteno-Cuevas R."/>
            <person name="Licona-Cassani C."/>
        </authorList>
    </citation>
    <scope>NUCLEOTIDE SEQUENCE</scope>
    <source>
        <strain evidence="3">M8</strain>
    </source>
</reference>
<accession>A0AAE4V770</accession>
<dbReference type="EMBL" id="JAWLVV010000001">
    <property type="protein sequence ID" value="MDV7288798.1"/>
    <property type="molecule type" value="Genomic_DNA"/>
</dbReference>
<dbReference type="InterPro" id="IPR001789">
    <property type="entry name" value="Sig_transdc_resp-reg_receiver"/>
</dbReference>
<dbReference type="RefSeq" id="WP_317721530.1">
    <property type="nucleotide sequence ID" value="NZ_JAWLVK010000001.1"/>
</dbReference>
<dbReference type="GO" id="GO:0000160">
    <property type="term" value="P:phosphorelay signal transduction system"/>
    <property type="evidence" value="ECO:0007669"/>
    <property type="project" value="InterPro"/>
</dbReference>
<dbReference type="Proteomes" id="UP001186041">
    <property type="component" value="Unassembled WGS sequence"/>
</dbReference>
<dbReference type="CDD" id="cd00156">
    <property type="entry name" value="REC"/>
    <property type="match status" value="1"/>
</dbReference>
<dbReference type="Gene3D" id="1.10.510.10">
    <property type="entry name" value="Transferase(Phosphotransferase) domain 1"/>
    <property type="match status" value="1"/>
</dbReference>
<dbReference type="Gene3D" id="3.40.50.2300">
    <property type="match status" value="1"/>
</dbReference>